<feature type="compositionally biased region" description="Polar residues" evidence="1">
    <location>
        <begin position="92"/>
        <end position="118"/>
    </location>
</feature>
<name>A0A5N6USB7_ASPTM</name>
<dbReference type="OrthoDB" id="9975114at2759"/>
<evidence type="ECO:0000313" key="2">
    <source>
        <dbReference type="EMBL" id="KAE8161370.1"/>
    </source>
</evidence>
<reference evidence="2 3" key="1">
    <citation type="submission" date="2019-04" db="EMBL/GenBank/DDBJ databases">
        <title>Friends and foes A comparative genomics study of 23 Aspergillus species from section Flavi.</title>
        <authorList>
            <consortium name="DOE Joint Genome Institute"/>
            <person name="Kjaerbolling I."/>
            <person name="Vesth T."/>
            <person name="Frisvad J.C."/>
            <person name="Nybo J.L."/>
            <person name="Theobald S."/>
            <person name="Kildgaard S."/>
            <person name="Isbrandt T."/>
            <person name="Kuo A."/>
            <person name="Sato A."/>
            <person name="Lyhne E.K."/>
            <person name="Kogle M.E."/>
            <person name="Wiebenga A."/>
            <person name="Kun R.S."/>
            <person name="Lubbers R.J."/>
            <person name="Makela M.R."/>
            <person name="Barry K."/>
            <person name="Chovatia M."/>
            <person name="Clum A."/>
            <person name="Daum C."/>
            <person name="Haridas S."/>
            <person name="He G."/>
            <person name="LaButti K."/>
            <person name="Lipzen A."/>
            <person name="Mondo S."/>
            <person name="Riley R."/>
            <person name="Salamov A."/>
            <person name="Simmons B.A."/>
            <person name="Magnuson J.K."/>
            <person name="Henrissat B."/>
            <person name="Mortensen U.H."/>
            <person name="Larsen T.O."/>
            <person name="Devries R.P."/>
            <person name="Grigoriev I.V."/>
            <person name="Machida M."/>
            <person name="Baker S.E."/>
            <person name="Andersen M.R."/>
        </authorList>
    </citation>
    <scope>NUCLEOTIDE SEQUENCE [LARGE SCALE GENOMIC DNA]</scope>
    <source>
        <strain evidence="2 3">CBS 117626</strain>
    </source>
</reference>
<proteinExistence type="predicted"/>
<gene>
    <name evidence="2" type="ORF">BDV40DRAFT_289357</name>
</gene>
<feature type="compositionally biased region" description="Basic residues" evidence="1">
    <location>
        <begin position="14"/>
        <end position="26"/>
    </location>
</feature>
<feature type="region of interest" description="Disordered" evidence="1">
    <location>
        <begin position="202"/>
        <end position="231"/>
    </location>
</feature>
<feature type="region of interest" description="Disordered" evidence="1">
    <location>
        <begin position="379"/>
        <end position="406"/>
    </location>
</feature>
<feature type="compositionally biased region" description="Polar residues" evidence="1">
    <location>
        <begin position="608"/>
        <end position="622"/>
    </location>
</feature>
<organism evidence="2 3">
    <name type="scientific">Aspergillus tamarii</name>
    <dbReference type="NCBI Taxonomy" id="41984"/>
    <lineage>
        <taxon>Eukaryota</taxon>
        <taxon>Fungi</taxon>
        <taxon>Dikarya</taxon>
        <taxon>Ascomycota</taxon>
        <taxon>Pezizomycotina</taxon>
        <taxon>Eurotiomycetes</taxon>
        <taxon>Eurotiomycetidae</taxon>
        <taxon>Eurotiales</taxon>
        <taxon>Aspergillaceae</taxon>
        <taxon>Aspergillus</taxon>
        <taxon>Aspergillus subgen. Circumdati</taxon>
    </lineage>
</organism>
<keyword evidence="3" id="KW-1185">Reference proteome</keyword>
<sequence length="760" mass="84064">MCPAMSLSAGDRLRRSRSTRSIRRSHQMSVSSEQFDPEIAKQHATVAASLAMRRSTERSSTDSQRSYDRLGGPGSMAVPQRRNRPSGDIENSDTALTATQTQSRPLTASDSLENSNPHLSPAALPPIREFGGLDGRNSSLPSSYRRLRKSRSMFAGGQHYSRMSYGAPFRLHAMPQGKTRSLSSSIRRGIKKVLGISKPVAENSQAQMSPVGQAHSKVLSTTSNDDEYSSRNDRNSVYAYADRLASTDRSQTVPSIHSSESLATSRSRVTSWADSTVANTIVTRKTGEQSHLTIINEQGDSGPHLLLLTPSNSPRQDIPSSSEPAMLEHSIDSQRLYAALMRRIGQNHAQDTEEEIVLGQVEEHRAIPTRASSLYPRSGRQTIRRGPSNELFTTPRSYATAPDGTVTPQKCSTMLGSQSALEDDAQSINDAGYPTLDTPDSPSIYSRTTSGNSPITENHSDELGVATIFESQRSAYRSPKRTPDLLESQTQPRVSADWQQWMQSQMARIENLTPTKEHYKENAQIYDDASNMPRQLLSRELGGENHTLAREQDDSDHDRLFATKDPMKACKIGTGNNFSRPFSRSPSVRTMVTVSKEHGLATAPPFSIPTSVSPNSGGSSFTVGRIRTRHDQHASLPMHSRPINRPWMPESPTPKRGARELSQRLTLNGKYGGSSAKWSQAQDIGPVPFRLSRHCDSTRSTNENIRANNRHVDGIERYPLSQGTYSPISSKRMVELFLNSRRRQMGMEMLDDNVPDEAFL</sequence>
<feature type="region of interest" description="Disordered" evidence="1">
    <location>
        <begin position="1"/>
        <end position="143"/>
    </location>
</feature>
<dbReference type="Proteomes" id="UP000326950">
    <property type="component" value="Unassembled WGS sequence"/>
</dbReference>
<dbReference type="AlphaFoldDB" id="A0A5N6USB7"/>
<accession>A0A5N6USB7</accession>
<protein>
    <submittedName>
        <fullName evidence="2">Uncharacterized protein</fullName>
    </submittedName>
</protein>
<evidence type="ECO:0000313" key="3">
    <source>
        <dbReference type="Proteomes" id="UP000326950"/>
    </source>
</evidence>
<evidence type="ECO:0000256" key="1">
    <source>
        <dbReference type="SAM" id="MobiDB-lite"/>
    </source>
</evidence>
<feature type="region of interest" description="Disordered" evidence="1">
    <location>
        <begin position="601"/>
        <end position="659"/>
    </location>
</feature>
<feature type="compositionally biased region" description="Basic and acidic residues" evidence="1">
    <location>
        <begin position="54"/>
        <end position="68"/>
    </location>
</feature>
<dbReference type="EMBL" id="ML738643">
    <property type="protein sequence ID" value="KAE8161370.1"/>
    <property type="molecule type" value="Genomic_DNA"/>
</dbReference>